<feature type="region of interest" description="Disordered" evidence="1">
    <location>
        <begin position="334"/>
        <end position="354"/>
    </location>
</feature>
<dbReference type="RefSeq" id="WP_328965678.1">
    <property type="nucleotide sequence ID" value="NZ_CP108090.1"/>
</dbReference>
<protein>
    <submittedName>
        <fullName evidence="2">Uncharacterized protein</fullName>
    </submittedName>
</protein>
<dbReference type="EMBL" id="CP108090">
    <property type="protein sequence ID" value="WUQ17458.1"/>
    <property type="molecule type" value="Genomic_DNA"/>
</dbReference>
<feature type="compositionally biased region" description="Acidic residues" evidence="1">
    <location>
        <begin position="338"/>
        <end position="348"/>
    </location>
</feature>
<sequence>MAFSVFPKDREQIVLASGQDTGPIRFHVPSTADCMFLRLIAVGLGCEPLDDAPGDGSFGGAAPTIELRAGAGLLTKVPEAPEEVVISDDLEEVAKAHWMRDPHDVFKVEITIAKPAERPWRVRIKNNESQQLGFVWVTSTAEENTRQPRVFLDTRELLQGVGAPRSDFTVEVANIGTGALKFSDKAGTDIGGGFTLNQVPHRIEPNGCGTLKFSAEAAQSSQDAVRITYVIGSNLGDDTEQGTITLVRAGSPPRVPVNPKAHKDHQDTKDAKDSEIEKPGHQPEYTAIDGPLDADFLSGVGEERLTTQLVELQRNISQLAHFIPAALRPDLASRFLEQEAETGTEPEDREPPCG</sequence>
<feature type="compositionally biased region" description="Basic and acidic residues" evidence="1">
    <location>
        <begin position="264"/>
        <end position="281"/>
    </location>
</feature>
<evidence type="ECO:0000313" key="2">
    <source>
        <dbReference type="EMBL" id="WUQ17458.1"/>
    </source>
</evidence>
<organism evidence="2 3">
    <name type="scientific">Streptomyces virginiae</name>
    <name type="common">Streptomyces cinnamonensis</name>
    <dbReference type="NCBI Taxonomy" id="1961"/>
    <lineage>
        <taxon>Bacteria</taxon>
        <taxon>Bacillati</taxon>
        <taxon>Actinomycetota</taxon>
        <taxon>Actinomycetes</taxon>
        <taxon>Kitasatosporales</taxon>
        <taxon>Streptomycetaceae</taxon>
        <taxon>Streptomyces</taxon>
    </lineage>
</organism>
<proteinExistence type="predicted"/>
<evidence type="ECO:0000313" key="3">
    <source>
        <dbReference type="Proteomes" id="UP001432039"/>
    </source>
</evidence>
<feature type="region of interest" description="Disordered" evidence="1">
    <location>
        <begin position="248"/>
        <end position="290"/>
    </location>
</feature>
<gene>
    <name evidence="2" type="ORF">OG517_42170</name>
</gene>
<evidence type="ECO:0000256" key="1">
    <source>
        <dbReference type="SAM" id="MobiDB-lite"/>
    </source>
</evidence>
<dbReference type="Proteomes" id="UP001432039">
    <property type="component" value="Chromosome"/>
</dbReference>
<name>A0ABZ1TPZ6_STRVG</name>
<keyword evidence="3" id="KW-1185">Reference proteome</keyword>
<accession>A0ABZ1TPZ6</accession>
<reference evidence="2" key="1">
    <citation type="submission" date="2022-10" db="EMBL/GenBank/DDBJ databases">
        <title>The complete genomes of actinobacterial strains from the NBC collection.</title>
        <authorList>
            <person name="Joergensen T.S."/>
            <person name="Alvarez Arevalo M."/>
            <person name="Sterndorff E.B."/>
            <person name="Faurdal D."/>
            <person name="Vuksanovic O."/>
            <person name="Mourched A.-S."/>
            <person name="Charusanti P."/>
            <person name="Shaw S."/>
            <person name="Blin K."/>
            <person name="Weber T."/>
        </authorList>
    </citation>
    <scope>NUCLEOTIDE SEQUENCE</scope>
    <source>
        <strain evidence="2">NBC_00248</strain>
    </source>
</reference>